<proteinExistence type="inferred from homology"/>
<comment type="caution">
    <text evidence="5">The sequence shown here is derived from an EMBL/GenBank/DDBJ whole genome shotgun (WGS) entry which is preliminary data.</text>
</comment>
<evidence type="ECO:0000256" key="2">
    <source>
        <dbReference type="ARBA" id="ARBA00022801"/>
    </source>
</evidence>
<dbReference type="PANTHER" id="PTHR10655">
    <property type="entry name" value="LYSOPHOSPHOLIPASE-RELATED"/>
    <property type="match status" value="1"/>
</dbReference>
<dbReference type="InterPro" id="IPR003140">
    <property type="entry name" value="PLipase/COase/thioEstase"/>
</dbReference>
<evidence type="ECO:0000313" key="7">
    <source>
        <dbReference type="Proteomes" id="UP000321917"/>
    </source>
</evidence>
<evidence type="ECO:0000259" key="3">
    <source>
        <dbReference type="Pfam" id="PF02230"/>
    </source>
</evidence>
<dbReference type="EMBL" id="VOLQ01000034">
    <property type="protein sequence ID" value="TWX64206.1"/>
    <property type="molecule type" value="Genomic_DNA"/>
</dbReference>
<dbReference type="RefSeq" id="WP_146796192.1">
    <property type="nucleotide sequence ID" value="NZ_VOLP01000001.1"/>
</dbReference>
<dbReference type="SUPFAM" id="SSF53474">
    <property type="entry name" value="alpha/beta-Hydrolases"/>
    <property type="match status" value="1"/>
</dbReference>
<dbReference type="GO" id="GO:0016787">
    <property type="term" value="F:hydrolase activity"/>
    <property type="evidence" value="ECO:0007669"/>
    <property type="project" value="UniProtKB-KW"/>
</dbReference>
<dbReference type="AlphaFoldDB" id="A0A5C6Q5P2"/>
<accession>A0A5C6Q5P2</accession>
<dbReference type="PANTHER" id="PTHR10655:SF17">
    <property type="entry name" value="LYSOPHOSPHOLIPASE-LIKE PROTEIN 1"/>
    <property type="match status" value="1"/>
</dbReference>
<dbReference type="EMBL" id="VOLR01000001">
    <property type="protein sequence ID" value="TWX62884.1"/>
    <property type="molecule type" value="Genomic_DNA"/>
</dbReference>
<evidence type="ECO:0000313" key="4">
    <source>
        <dbReference type="EMBL" id="TWX62884.1"/>
    </source>
</evidence>
<reference evidence="5 7" key="1">
    <citation type="submission" date="2019-07" db="EMBL/GenBank/DDBJ databases">
        <title>Genomes of sea-ice associated Colwellia species.</title>
        <authorList>
            <person name="Bowman J.P."/>
        </authorList>
    </citation>
    <scope>NUCLEOTIDE SEQUENCE [LARGE SCALE GENOMIC DNA]</scope>
    <source>
        <strain evidence="4 6">ACAM 607</strain>
        <strain evidence="5 7">IC036</strain>
    </source>
</reference>
<dbReference type="Pfam" id="PF02230">
    <property type="entry name" value="Abhydrolase_2"/>
    <property type="match status" value="1"/>
</dbReference>
<dbReference type="OrthoDB" id="9801763at2"/>
<evidence type="ECO:0000313" key="6">
    <source>
        <dbReference type="Proteomes" id="UP000321525"/>
    </source>
</evidence>
<organism evidence="5 7">
    <name type="scientific">Colwellia hornerae</name>
    <dbReference type="NCBI Taxonomy" id="89402"/>
    <lineage>
        <taxon>Bacteria</taxon>
        <taxon>Pseudomonadati</taxon>
        <taxon>Pseudomonadota</taxon>
        <taxon>Gammaproteobacteria</taxon>
        <taxon>Alteromonadales</taxon>
        <taxon>Colwelliaceae</taxon>
        <taxon>Colwellia</taxon>
    </lineage>
</organism>
<keyword evidence="2" id="KW-0378">Hydrolase</keyword>
<dbReference type="Gene3D" id="3.40.50.1820">
    <property type="entry name" value="alpha/beta hydrolase"/>
    <property type="match status" value="1"/>
</dbReference>
<keyword evidence="6" id="KW-1185">Reference proteome</keyword>
<gene>
    <name evidence="4" type="ORF">ESZ26_00805</name>
    <name evidence="5" type="ORF">ESZ27_15120</name>
</gene>
<evidence type="ECO:0000313" key="5">
    <source>
        <dbReference type="EMBL" id="TWX64206.1"/>
    </source>
</evidence>
<protein>
    <submittedName>
        <fullName evidence="5">Carboxylesterase</fullName>
    </submittedName>
</protein>
<dbReference type="InterPro" id="IPR029058">
    <property type="entry name" value="AB_hydrolase_fold"/>
</dbReference>
<evidence type="ECO:0000256" key="1">
    <source>
        <dbReference type="ARBA" id="ARBA00006499"/>
    </source>
</evidence>
<sequence>MPIKSLARVTIDPNSPATSCVIWLHGLGDSGDGFAPIVPVLNLPKDHGIRFIFPHAPEQAVTINQGYVMRSWYDIKSMDLHNRADMPGVLESEQAIHALIQQQVDAGIAANKIVLAGFSQGGVISLFTGLRYPKALAGIMALSCYLPTADKLPDNCHAANKQTPILQNHGEQDDVVPMSSGKMANQLLINAGYKAKWQSYRMPHSVLPEQLSDISAWLVNTLLK</sequence>
<dbReference type="Proteomes" id="UP000321917">
    <property type="component" value="Unassembled WGS sequence"/>
</dbReference>
<dbReference type="Proteomes" id="UP000321525">
    <property type="component" value="Unassembled WGS sequence"/>
</dbReference>
<name>A0A5C6Q5P2_9GAMM</name>
<comment type="similarity">
    <text evidence="1">Belongs to the AB hydrolase superfamily. AB hydrolase 2 family.</text>
</comment>
<dbReference type="InterPro" id="IPR050565">
    <property type="entry name" value="LYPA1-2/EST-like"/>
</dbReference>
<feature type="domain" description="Phospholipase/carboxylesterase/thioesterase" evidence="3">
    <location>
        <begin position="9"/>
        <end position="218"/>
    </location>
</feature>